<dbReference type="Pfam" id="PF20090">
    <property type="entry name" value="DUF6482"/>
    <property type="match status" value="1"/>
</dbReference>
<accession>A0A6B3NWH3</accession>
<dbReference type="EMBL" id="JAAHBU010000091">
    <property type="protein sequence ID" value="NER63794.1"/>
    <property type="molecule type" value="Genomic_DNA"/>
</dbReference>
<reference evidence="3 4" key="1">
    <citation type="submission" date="2020-02" db="EMBL/GenBank/DDBJ databases">
        <title>Broccoli isolated Pseudomonas sp.</title>
        <authorList>
            <person name="Fujikawa T."/>
            <person name="Sawada H."/>
        </authorList>
    </citation>
    <scope>NUCLEOTIDE SEQUENCE [LARGE SCALE GENOMIC DNA]</scope>
    <source>
        <strain evidence="2 4">MAFF212427</strain>
        <strain evidence="1 3">MAFF212428</strain>
    </source>
</reference>
<evidence type="ECO:0000313" key="3">
    <source>
        <dbReference type="Proteomes" id="UP000480410"/>
    </source>
</evidence>
<keyword evidence="4" id="KW-1185">Reference proteome</keyword>
<dbReference type="EMBL" id="JAAHBV010000176">
    <property type="protein sequence ID" value="NER60072.1"/>
    <property type="molecule type" value="Genomic_DNA"/>
</dbReference>
<evidence type="ECO:0000313" key="2">
    <source>
        <dbReference type="EMBL" id="NER63794.1"/>
    </source>
</evidence>
<protein>
    <recommendedName>
        <fullName evidence="5">Metal ABC transporter ATPase</fullName>
    </recommendedName>
</protein>
<sequence>MNLHQLTELAQAGQIDELRLVSLEGGIYVLQARLGANLHGVVDAQGAGLRVRSTSHVRQLLHGLPVLPCVLVQKGVHDEMCGLAPAVEEPLKIPFTLHLPG</sequence>
<evidence type="ECO:0000313" key="1">
    <source>
        <dbReference type="EMBL" id="NER60072.1"/>
    </source>
</evidence>
<dbReference type="InterPro" id="IPR045508">
    <property type="entry name" value="DUF6482"/>
</dbReference>
<name>A0A6B3NWH3_9PSED</name>
<accession>A0A6M0CRU1</accession>
<gene>
    <name evidence="1" type="ORF">G3435_08905</name>
    <name evidence="2" type="ORF">G3436_07650</name>
</gene>
<proteinExistence type="predicted"/>
<evidence type="ECO:0000313" key="4">
    <source>
        <dbReference type="Proteomes" id="UP000482634"/>
    </source>
</evidence>
<organism evidence="2 4">
    <name type="scientific">Pseudomonas brassicae</name>
    <dbReference type="NCBI Taxonomy" id="2708063"/>
    <lineage>
        <taxon>Bacteria</taxon>
        <taxon>Pseudomonadati</taxon>
        <taxon>Pseudomonadota</taxon>
        <taxon>Gammaproteobacteria</taxon>
        <taxon>Pseudomonadales</taxon>
        <taxon>Pseudomonadaceae</taxon>
        <taxon>Pseudomonas</taxon>
    </lineage>
</organism>
<dbReference type="Proteomes" id="UP000482634">
    <property type="component" value="Unassembled WGS sequence"/>
</dbReference>
<comment type="caution">
    <text evidence="2">The sequence shown here is derived from an EMBL/GenBank/DDBJ whole genome shotgun (WGS) entry which is preliminary data.</text>
</comment>
<dbReference type="AlphaFoldDB" id="A0A6B3NWH3"/>
<evidence type="ECO:0008006" key="5">
    <source>
        <dbReference type="Google" id="ProtNLM"/>
    </source>
</evidence>
<dbReference type="Proteomes" id="UP000480410">
    <property type="component" value="Unassembled WGS sequence"/>
</dbReference>
<dbReference type="RefSeq" id="WP_163943167.1">
    <property type="nucleotide sequence ID" value="NZ_JAAHBU010000091.1"/>
</dbReference>